<accession>A0A644WVF7</accession>
<reference evidence="1" key="1">
    <citation type="submission" date="2019-08" db="EMBL/GenBank/DDBJ databases">
        <authorList>
            <person name="Kucharzyk K."/>
            <person name="Murdoch R.W."/>
            <person name="Higgins S."/>
            <person name="Loffler F."/>
        </authorList>
    </citation>
    <scope>NUCLEOTIDE SEQUENCE</scope>
</reference>
<organism evidence="1">
    <name type="scientific">bioreactor metagenome</name>
    <dbReference type="NCBI Taxonomy" id="1076179"/>
    <lineage>
        <taxon>unclassified sequences</taxon>
        <taxon>metagenomes</taxon>
        <taxon>ecological metagenomes</taxon>
    </lineage>
</organism>
<protein>
    <submittedName>
        <fullName evidence="1">Uncharacterized protein</fullName>
    </submittedName>
</protein>
<dbReference type="EMBL" id="VSSQ01001352">
    <property type="protein sequence ID" value="MPM07581.1"/>
    <property type="molecule type" value="Genomic_DNA"/>
</dbReference>
<comment type="caution">
    <text evidence="1">The sequence shown here is derived from an EMBL/GenBank/DDBJ whole genome shotgun (WGS) entry which is preliminary data.</text>
</comment>
<name>A0A644WVF7_9ZZZZ</name>
<proteinExistence type="predicted"/>
<sequence>MPLLFITFIDGFNEAVTSSFVISGPAGKYVIAEDEVTAVISGAKFSSI</sequence>
<evidence type="ECO:0000313" key="1">
    <source>
        <dbReference type="EMBL" id="MPM07581.1"/>
    </source>
</evidence>
<dbReference type="AlphaFoldDB" id="A0A644WVF7"/>
<gene>
    <name evidence="1" type="ORF">SDC9_53887</name>
</gene>